<accession>A0A1M6U6C0</accession>
<dbReference type="SUPFAM" id="SSF53623">
    <property type="entry name" value="MurD-like peptide ligases, catalytic domain"/>
    <property type="match status" value="1"/>
</dbReference>
<evidence type="ECO:0000256" key="8">
    <source>
        <dbReference type="ARBA" id="ARBA00022598"/>
    </source>
</evidence>
<evidence type="ECO:0000256" key="11">
    <source>
        <dbReference type="ARBA" id="ARBA00031353"/>
    </source>
</evidence>
<dbReference type="Gene3D" id="3.30.470.20">
    <property type="entry name" value="ATP-grasp fold, B domain"/>
    <property type="match status" value="2"/>
</dbReference>
<dbReference type="RefSeq" id="WP_072992954.1">
    <property type="nucleotide sequence ID" value="NZ_FQZB01000022.1"/>
</dbReference>
<dbReference type="SUPFAM" id="SSF56059">
    <property type="entry name" value="Glutathione synthetase ATP-binding domain-like"/>
    <property type="match status" value="1"/>
</dbReference>
<evidence type="ECO:0000256" key="4">
    <source>
        <dbReference type="ARBA" id="ARBA00011738"/>
    </source>
</evidence>
<dbReference type="InterPro" id="IPR005479">
    <property type="entry name" value="CPAse_ATP-bd"/>
</dbReference>
<gene>
    <name evidence="16" type="ORF">SAMN02745163_04189</name>
</gene>
<comment type="catalytic activity">
    <reaction evidence="12">
        <text>[L-4-(L-arginin-2-N-yl)aspartate](n)-L-aspartate + L-arginine + ATP = [L-4-(L-arginin-2-N-yl)aspartate](n+1) + ADP + phosphate + H(+)</text>
        <dbReference type="Rhea" id="RHEA:23888"/>
        <dbReference type="Rhea" id="RHEA-COMP:13732"/>
        <dbReference type="Rhea" id="RHEA-COMP:13733"/>
        <dbReference type="ChEBI" id="CHEBI:15378"/>
        <dbReference type="ChEBI" id="CHEBI:30616"/>
        <dbReference type="ChEBI" id="CHEBI:32682"/>
        <dbReference type="ChEBI" id="CHEBI:43474"/>
        <dbReference type="ChEBI" id="CHEBI:137986"/>
        <dbReference type="ChEBI" id="CHEBI:137990"/>
        <dbReference type="ChEBI" id="CHEBI:456216"/>
        <dbReference type="EC" id="6.3.2.30"/>
    </reaction>
</comment>
<evidence type="ECO:0000313" key="17">
    <source>
        <dbReference type="Proteomes" id="UP000184310"/>
    </source>
</evidence>
<dbReference type="GO" id="GO:0046872">
    <property type="term" value="F:metal ion binding"/>
    <property type="evidence" value="ECO:0007669"/>
    <property type="project" value="InterPro"/>
</dbReference>
<dbReference type="PANTHER" id="PTHR23135">
    <property type="entry name" value="MUR LIGASE FAMILY MEMBER"/>
    <property type="match status" value="1"/>
</dbReference>
<dbReference type="PANTHER" id="PTHR23135:SF18">
    <property type="entry name" value="CYANOPHYCIN SYNTHETASE"/>
    <property type="match status" value="1"/>
</dbReference>
<evidence type="ECO:0000256" key="1">
    <source>
        <dbReference type="ARBA" id="ARBA00003184"/>
    </source>
</evidence>
<evidence type="ECO:0000256" key="9">
    <source>
        <dbReference type="ARBA" id="ARBA00022741"/>
    </source>
</evidence>
<dbReference type="Pfam" id="PF08245">
    <property type="entry name" value="Mur_ligase_M"/>
    <property type="match status" value="1"/>
</dbReference>
<proteinExistence type="inferred from homology"/>
<dbReference type="PROSITE" id="PS01011">
    <property type="entry name" value="FOLYLPOLYGLU_SYNT_1"/>
    <property type="match status" value="1"/>
</dbReference>
<dbReference type="InterPro" id="IPR036565">
    <property type="entry name" value="Mur-like_cat_sf"/>
</dbReference>
<dbReference type="SUPFAM" id="SSF53244">
    <property type="entry name" value="MurD-like peptide ligases, peptide-binding domain"/>
    <property type="match status" value="1"/>
</dbReference>
<dbReference type="InterPro" id="IPR036615">
    <property type="entry name" value="Mur_ligase_C_dom_sf"/>
</dbReference>
<dbReference type="InterPro" id="IPR013651">
    <property type="entry name" value="ATP-grasp_RimK-type"/>
</dbReference>
<dbReference type="InterPro" id="IPR004101">
    <property type="entry name" value="Mur_ligase_C"/>
</dbReference>
<dbReference type="NCBIfam" id="NF010623">
    <property type="entry name" value="PRK14016.1"/>
    <property type="match status" value="1"/>
</dbReference>
<evidence type="ECO:0000313" key="16">
    <source>
        <dbReference type="EMBL" id="SHK64737.1"/>
    </source>
</evidence>
<keyword evidence="10 14" id="KW-0067">ATP-binding</keyword>
<keyword evidence="8" id="KW-0436">Ligase</keyword>
<dbReference type="GO" id="GO:0005524">
    <property type="term" value="F:ATP binding"/>
    <property type="evidence" value="ECO:0007669"/>
    <property type="project" value="UniProtKB-UniRule"/>
</dbReference>
<sequence length="872" mass="97464">MKIINERIFKGKNIYSHKKSIRIDVDLEGYAEIPTKDIPDFNYNLTKMIPELYKHRCGIDEEHGFVKRLNEGTYLAHVFEHTIIAIQNMLGIDLAYGKAREIAGDRYYIIFQYEYEKTAVAISKLAEQIINSLINRNPIDFKVRLEYIKKLMKQETLGASTKAICEAAKKYGLPILRLGNSNVYQMGYGKCGRIFGATVGHNTRCIATDIACDKELTKNILEAHFIPVAEGRKIYNTINLLKEADLIGYPVVLKPQYGSKGEGVILNIKNKEELLSSYRTLSEQYKDIILEKYIKGDDYRICIVDYKVVAVSLRIPPNVIGDGTKSIKELIRELNSDPRRGEDHENILTKIKIDEVLLNCLKLQGFSIDSIPVNGQVVKLRENANLSTGGCSEDYTSEICEENKDICIRAAKAIGLDICGVDICIDDIRKPLYGNGVVMEVNAAPGIRMHHYPCKGEAHDVADEIVKAMYNGKPKNIPLISVTGTNGKTTTTRFIAYVMKLIGYKVGMTSTGGIYVDGKCIDLGDDTGAESARAILLNPDVDIAVLETARGGMIKRGLAYDEADIGVITNITEDHLGIDGINDLEELSKVKALVVEAVKKDGYAVINADDKWSVHILDRIKARKILFSMKGFSELLRSNVEDGNPVVYLEEGKIIVYNNFKKYILCDEKDVAIGLEGKLKYNIENALAAIAALVGVKVDYCIIVKALKEFSLNEEFNPGRFNQYDLDGVNVVLDYGHNINGYRAVIESVKDMGFNKLIGVIGVPGDRTDSSIIKIGEFCGDRFNSIVIKEDMDKRGRKDNEVAELLRKGVLKKANSKHINVVLDEVEALDFALKNANKGDLIIIFFEDYNRIITYIKKKKSYIESMKKAIES</sequence>
<dbReference type="Gene3D" id="3.90.190.20">
    <property type="entry name" value="Mur ligase, C-terminal domain"/>
    <property type="match status" value="1"/>
</dbReference>
<dbReference type="InterPro" id="IPR011810">
    <property type="entry name" value="Cya_phycin_syn"/>
</dbReference>
<name>A0A1M6U6C0_9CLOT</name>
<dbReference type="EC" id="6.3.2.30" evidence="5"/>
<feature type="domain" description="ATP-grasp" evidence="15">
    <location>
        <begin position="218"/>
        <end position="470"/>
    </location>
</feature>
<evidence type="ECO:0000259" key="15">
    <source>
        <dbReference type="PROSITE" id="PS50975"/>
    </source>
</evidence>
<comment type="function">
    <text evidence="1">Catalyzes the ATP-dependent polymerization of arginine and aspartate to multi-L-arginyl-poly-L-aspartic acid (cyanophycin; a water-insoluble reserve polymer).</text>
</comment>
<dbReference type="Pfam" id="PF02786">
    <property type="entry name" value="CPSase_L_D2"/>
    <property type="match status" value="1"/>
</dbReference>
<evidence type="ECO:0000256" key="6">
    <source>
        <dbReference type="ARBA" id="ARBA00013005"/>
    </source>
</evidence>
<dbReference type="GO" id="GO:0004326">
    <property type="term" value="F:tetrahydrofolylpolyglutamate synthase activity"/>
    <property type="evidence" value="ECO:0007669"/>
    <property type="project" value="InterPro"/>
</dbReference>
<dbReference type="InterPro" id="IPR044019">
    <property type="entry name" value="Cyanophycin_syn_N"/>
</dbReference>
<protein>
    <recommendedName>
        <fullName evidence="7">Cyanophycin synthetase</fullName>
        <ecNumber evidence="6">6.3.2.29</ecNumber>
        <ecNumber evidence="5">6.3.2.30</ecNumber>
    </recommendedName>
    <alternativeName>
        <fullName evidence="11">Cyanophycin synthase</fullName>
    </alternativeName>
</protein>
<evidence type="ECO:0000256" key="12">
    <source>
        <dbReference type="ARBA" id="ARBA00048094"/>
    </source>
</evidence>
<reference evidence="16 17" key="1">
    <citation type="submission" date="2016-11" db="EMBL/GenBank/DDBJ databases">
        <authorList>
            <person name="Jaros S."/>
            <person name="Januszkiewicz K."/>
            <person name="Wedrychowicz H."/>
        </authorList>
    </citation>
    <scope>NUCLEOTIDE SEQUENCE [LARGE SCALE GENOMIC DNA]</scope>
    <source>
        <strain evidence="16 17">DSM 21758</strain>
    </source>
</reference>
<comment type="subunit">
    <text evidence="4">Homodimer.</text>
</comment>
<dbReference type="GO" id="GO:0071161">
    <property type="term" value="F:cyanophycin synthetase activity (L-arginine-adding)"/>
    <property type="evidence" value="ECO:0007669"/>
    <property type="project" value="UniProtKB-EC"/>
</dbReference>
<dbReference type="Proteomes" id="UP000184310">
    <property type="component" value="Unassembled WGS sequence"/>
</dbReference>
<dbReference type="InterPro" id="IPR011761">
    <property type="entry name" value="ATP-grasp"/>
</dbReference>
<dbReference type="Gene3D" id="3.40.1190.10">
    <property type="entry name" value="Mur-like, catalytic domain"/>
    <property type="match status" value="1"/>
</dbReference>
<keyword evidence="9 14" id="KW-0547">Nucleotide-binding</keyword>
<organism evidence="16 17">
    <name type="scientific">Clostridium cavendishii DSM 21758</name>
    <dbReference type="NCBI Taxonomy" id="1121302"/>
    <lineage>
        <taxon>Bacteria</taxon>
        <taxon>Bacillati</taxon>
        <taxon>Bacillota</taxon>
        <taxon>Clostridia</taxon>
        <taxon>Eubacteriales</taxon>
        <taxon>Clostridiaceae</taxon>
        <taxon>Clostridium</taxon>
    </lineage>
</organism>
<dbReference type="EC" id="6.3.2.29" evidence="6"/>
<dbReference type="STRING" id="1121302.SAMN02745163_04189"/>
<comment type="pathway">
    <text evidence="2">Cell wall biogenesis; peptidoglycan biosynthesis.</text>
</comment>
<dbReference type="Pfam" id="PF02875">
    <property type="entry name" value="Mur_ligase_C"/>
    <property type="match status" value="1"/>
</dbReference>
<evidence type="ECO:0000256" key="5">
    <source>
        <dbReference type="ARBA" id="ARBA00012968"/>
    </source>
</evidence>
<evidence type="ECO:0000256" key="3">
    <source>
        <dbReference type="ARBA" id="ARBA00009060"/>
    </source>
</evidence>
<evidence type="ECO:0000256" key="7">
    <source>
        <dbReference type="ARBA" id="ARBA00022036"/>
    </source>
</evidence>
<dbReference type="AlphaFoldDB" id="A0A1M6U6C0"/>
<evidence type="ECO:0000256" key="14">
    <source>
        <dbReference type="PROSITE-ProRule" id="PRU00409"/>
    </source>
</evidence>
<dbReference type="NCBIfam" id="TIGR02068">
    <property type="entry name" value="cya_phycin_syn"/>
    <property type="match status" value="1"/>
</dbReference>
<evidence type="ECO:0000256" key="13">
    <source>
        <dbReference type="ARBA" id="ARBA00048425"/>
    </source>
</evidence>
<dbReference type="InterPro" id="IPR018109">
    <property type="entry name" value="Folylpolyglutamate_synth_CS"/>
</dbReference>
<dbReference type="GO" id="GO:0071160">
    <property type="term" value="F:cyanophycin synthetase activity (L-aspartate-adding)"/>
    <property type="evidence" value="ECO:0007669"/>
    <property type="project" value="UniProtKB-EC"/>
</dbReference>
<keyword evidence="17" id="KW-1185">Reference proteome</keyword>
<dbReference type="EMBL" id="FQZB01000022">
    <property type="protein sequence ID" value="SHK64737.1"/>
    <property type="molecule type" value="Genomic_DNA"/>
</dbReference>
<dbReference type="Pfam" id="PF18921">
    <property type="entry name" value="Cyanophycin_syn"/>
    <property type="match status" value="1"/>
</dbReference>
<dbReference type="OrthoDB" id="9803907at2"/>
<evidence type="ECO:0000256" key="10">
    <source>
        <dbReference type="ARBA" id="ARBA00022840"/>
    </source>
</evidence>
<comment type="similarity">
    <text evidence="3">In the C-terminal section; belongs to the MurCDEF family.</text>
</comment>
<dbReference type="PROSITE" id="PS50975">
    <property type="entry name" value="ATP_GRASP"/>
    <property type="match status" value="1"/>
</dbReference>
<dbReference type="Pfam" id="PF08443">
    <property type="entry name" value="RimK"/>
    <property type="match status" value="1"/>
</dbReference>
<evidence type="ECO:0000256" key="2">
    <source>
        <dbReference type="ARBA" id="ARBA00004752"/>
    </source>
</evidence>
<dbReference type="InterPro" id="IPR013221">
    <property type="entry name" value="Mur_ligase_cen"/>
</dbReference>
<comment type="catalytic activity">
    <reaction evidence="13">
        <text>[L-4-(L-arginin-2-N-yl)aspartate](n) + L-aspartate + ATP = [L-4-(L-arginin-2-N-yl)aspartate](n)-L-aspartate + ADP + phosphate + H(+)</text>
        <dbReference type="Rhea" id="RHEA:13277"/>
        <dbReference type="Rhea" id="RHEA-COMP:13728"/>
        <dbReference type="Rhea" id="RHEA-COMP:13733"/>
        <dbReference type="ChEBI" id="CHEBI:15378"/>
        <dbReference type="ChEBI" id="CHEBI:29991"/>
        <dbReference type="ChEBI" id="CHEBI:30616"/>
        <dbReference type="ChEBI" id="CHEBI:43474"/>
        <dbReference type="ChEBI" id="CHEBI:137986"/>
        <dbReference type="ChEBI" id="CHEBI:137990"/>
        <dbReference type="ChEBI" id="CHEBI:456216"/>
        <dbReference type="EC" id="6.3.2.29"/>
    </reaction>
</comment>